<evidence type="ECO:0000313" key="4">
    <source>
        <dbReference type="Proteomes" id="UP000602050"/>
    </source>
</evidence>
<comment type="caution">
    <text evidence="3">The sequence shown here is derived from an EMBL/GenBank/DDBJ whole genome shotgun (WGS) entry which is preliminary data.</text>
</comment>
<dbReference type="CDD" id="cd05344">
    <property type="entry name" value="BKR_like_SDR_like"/>
    <property type="match status" value="1"/>
</dbReference>
<organism evidence="3 4">
    <name type="scientific">Compostibacillus humi</name>
    <dbReference type="NCBI Taxonomy" id="1245525"/>
    <lineage>
        <taxon>Bacteria</taxon>
        <taxon>Bacillati</taxon>
        <taxon>Bacillota</taxon>
        <taxon>Bacilli</taxon>
        <taxon>Bacillales</taxon>
        <taxon>Bacillaceae</taxon>
        <taxon>Compostibacillus</taxon>
    </lineage>
</organism>
<dbReference type="AlphaFoldDB" id="A0A8J2ZRE3"/>
<keyword evidence="2" id="KW-0560">Oxidoreductase</keyword>
<dbReference type="PRINTS" id="PR00081">
    <property type="entry name" value="GDHRDH"/>
</dbReference>
<sequence length="263" mass="28363">MDLGLTGKSVIVTAGSKGLGKAIATEFAREGARVMISSRSEESLQKAQKEIVEATGNEHVRYVVCDMKKAEDIRRLVDETVAWNGTVDALVNNTGGPPAGKFLNMTDDDWYHAFELNLLSFVRTIRAVVPHMQKQKRGAIINLASSSVKQPIDHLVLSNTMRPGIVGLAKTLAIELGEDNIVINTVGPGTIETDRVLELNEHRAKAKGVTPDDVKKEAEAAIPMKRYGQPEEFAKAVVFLASGANTYITGQTLVVDGGAVRAL</sequence>
<gene>
    <name evidence="3" type="ORF">GCM10010978_07580</name>
</gene>
<evidence type="ECO:0000256" key="2">
    <source>
        <dbReference type="ARBA" id="ARBA00023002"/>
    </source>
</evidence>
<dbReference type="SUPFAM" id="SSF51735">
    <property type="entry name" value="NAD(P)-binding Rossmann-fold domains"/>
    <property type="match status" value="1"/>
</dbReference>
<dbReference type="PANTHER" id="PTHR42879">
    <property type="entry name" value="3-OXOACYL-(ACYL-CARRIER-PROTEIN) REDUCTASE"/>
    <property type="match status" value="1"/>
</dbReference>
<reference evidence="3" key="2">
    <citation type="submission" date="2020-09" db="EMBL/GenBank/DDBJ databases">
        <authorList>
            <person name="Sun Q."/>
            <person name="Zhou Y."/>
        </authorList>
    </citation>
    <scope>NUCLEOTIDE SEQUENCE</scope>
    <source>
        <strain evidence="3">CGMCC 1.12360</strain>
    </source>
</reference>
<name>A0A8J2ZRE3_9BACI</name>
<dbReference type="InterPro" id="IPR002347">
    <property type="entry name" value="SDR_fam"/>
</dbReference>
<reference evidence="3" key="1">
    <citation type="journal article" date="2014" name="Int. J. Syst. Evol. Microbiol.">
        <title>Complete genome sequence of Corynebacterium casei LMG S-19264T (=DSM 44701T), isolated from a smear-ripened cheese.</title>
        <authorList>
            <consortium name="US DOE Joint Genome Institute (JGI-PGF)"/>
            <person name="Walter F."/>
            <person name="Albersmeier A."/>
            <person name="Kalinowski J."/>
            <person name="Ruckert C."/>
        </authorList>
    </citation>
    <scope>NUCLEOTIDE SEQUENCE</scope>
    <source>
        <strain evidence="3">CGMCC 1.12360</strain>
    </source>
</reference>
<accession>A0A8J2ZRE3</accession>
<protein>
    <submittedName>
        <fullName evidence="3">Oxidoreductase</fullName>
    </submittedName>
</protein>
<dbReference type="FunFam" id="3.40.50.720:FF:000084">
    <property type="entry name" value="Short-chain dehydrogenase reductase"/>
    <property type="match status" value="1"/>
</dbReference>
<dbReference type="RefSeq" id="WP_188391041.1">
    <property type="nucleotide sequence ID" value="NZ_BMEV01000009.1"/>
</dbReference>
<dbReference type="EMBL" id="BMEV01000009">
    <property type="protein sequence ID" value="GGH71528.1"/>
    <property type="molecule type" value="Genomic_DNA"/>
</dbReference>
<dbReference type="GO" id="GO:0008206">
    <property type="term" value="P:bile acid metabolic process"/>
    <property type="evidence" value="ECO:0007669"/>
    <property type="project" value="UniProtKB-ARBA"/>
</dbReference>
<dbReference type="InterPro" id="IPR036291">
    <property type="entry name" value="NAD(P)-bd_dom_sf"/>
</dbReference>
<dbReference type="Gene3D" id="3.40.50.720">
    <property type="entry name" value="NAD(P)-binding Rossmann-like Domain"/>
    <property type="match status" value="1"/>
</dbReference>
<dbReference type="PRINTS" id="PR00080">
    <property type="entry name" value="SDRFAMILY"/>
</dbReference>
<dbReference type="PANTHER" id="PTHR42879:SF6">
    <property type="entry name" value="NADPH-DEPENDENT REDUCTASE BACG"/>
    <property type="match status" value="1"/>
</dbReference>
<comment type="similarity">
    <text evidence="1">Belongs to the short-chain dehydrogenases/reductases (SDR) family.</text>
</comment>
<evidence type="ECO:0000313" key="3">
    <source>
        <dbReference type="EMBL" id="GGH71528.1"/>
    </source>
</evidence>
<dbReference type="Pfam" id="PF13561">
    <property type="entry name" value="adh_short_C2"/>
    <property type="match status" value="1"/>
</dbReference>
<proteinExistence type="inferred from homology"/>
<evidence type="ECO:0000256" key="1">
    <source>
        <dbReference type="ARBA" id="ARBA00006484"/>
    </source>
</evidence>
<keyword evidence="4" id="KW-1185">Reference proteome</keyword>
<dbReference type="Proteomes" id="UP000602050">
    <property type="component" value="Unassembled WGS sequence"/>
</dbReference>
<dbReference type="InterPro" id="IPR050259">
    <property type="entry name" value="SDR"/>
</dbReference>
<dbReference type="GO" id="GO:0016491">
    <property type="term" value="F:oxidoreductase activity"/>
    <property type="evidence" value="ECO:0007669"/>
    <property type="project" value="UniProtKB-KW"/>
</dbReference>